<organism evidence="2 3">
    <name type="scientific">Natrialba chahannaoensis JCM 10990</name>
    <dbReference type="NCBI Taxonomy" id="1227492"/>
    <lineage>
        <taxon>Archaea</taxon>
        <taxon>Methanobacteriati</taxon>
        <taxon>Methanobacteriota</taxon>
        <taxon>Stenosarchaea group</taxon>
        <taxon>Halobacteria</taxon>
        <taxon>Halobacteriales</taxon>
        <taxon>Natrialbaceae</taxon>
        <taxon>Natrialba</taxon>
    </lineage>
</organism>
<evidence type="ECO:0000256" key="1">
    <source>
        <dbReference type="SAM" id="MobiDB-lite"/>
    </source>
</evidence>
<comment type="caution">
    <text evidence="2">The sequence shown here is derived from an EMBL/GenBank/DDBJ whole genome shotgun (WGS) entry which is preliminary data.</text>
</comment>
<dbReference type="AlphaFoldDB" id="M0AI08"/>
<gene>
    <name evidence="2" type="ORF">C482_14544</name>
</gene>
<name>M0AI08_9EURY</name>
<feature type="compositionally biased region" description="Acidic residues" evidence="1">
    <location>
        <begin position="1"/>
        <end position="10"/>
    </location>
</feature>
<dbReference type="OrthoDB" id="383691at2157"/>
<proteinExistence type="predicted"/>
<reference evidence="2 3" key="1">
    <citation type="journal article" date="2014" name="PLoS Genet.">
        <title>Phylogenetically driven sequencing of extremely halophilic archaea reveals strategies for static and dynamic osmo-response.</title>
        <authorList>
            <person name="Becker E.A."/>
            <person name="Seitzer P.M."/>
            <person name="Tritt A."/>
            <person name="Larsen D."/>
            <person name="Krusor M."/>
            <person name="Yao A.I."/>
            <person name="Wu D."/>
            <person name="Madern D."/>
            <person name="Eisen J.A."/>
            <person name="Darling A.E."/>
            <person name="Facciotti M.T."/>
        </authorList>
    </citation>
    <scope>NUCLEOTIDE SEQUENCE [LARGE SCALE GENOMIC DNA]</scope>
    <source>
        <strain evidence="2 3">JCM 10990</strain>
    </source>
</reference>
<accession>M0AI08</accession>
<dbReference type="EMBL" id="AOIN01000078">
    <property type="protein sequence ID" value="ELY96998.1"/>
    <property type="molecule type" value="Genomic_DNA"/>
</dbReference>
<sequence>MDLSDDDEPCIPDGQDTDQGGQDSQDDQNHNHTTEHTDTDDQTNTNHEPRPCPRCNTPIRRTTIIGPTDAVAGPCGCRIAPPIPDQKTHTNRTTNVTSPDRADGS</sequence>
<keyword evidence="3" id="KW-1185">Reference proteome</keyword>
<feature type="compositionally biased region" description="Basic and acidic residues" evidence="1">
    <location>
        <begin position="27"/>
        <end position="39"/>
    </location>
</feature>
<dbReference type="PATRIC" id="fig|1227492.4.peg.2889"/>
<protein>
    <submittedName>
        <fullName evidence="2">Uncharacterized protein</fullName>
    </submittedName>
</protein>
<feature type="region of interest" description="Disordered" evidence="1">
    <location>
        <begin position="78"/>
        <end position="105"/>
    </location>
</feature>
<dbReference type="RefSeq" id="WP_006168397.1">
    <property type="nucleotide sequence ID" value="NZ_AOIN01000078.1"/>
</dbReference>
<evidence type="ECO:0000313" key="3">
    <source>
        <dbReference type="Proteomes" id="UP000011693"/>
    </source>
</evidence>
<evidence type="ECO:0000313" key="2">
    <source>
        <dbReference type="EMBL" id="ELY96998.1"/>
    </source>
</evidence>
<dbReference type="Proteomes" id="UP000011693">
    <property type="component" value="Unassembled WGS sequence"/>
</dbReference>
<feature type="region of interest" description="Disordered" evidence="1">
    <location>
        <begin position="1"/>
        <end position="60"/>
    </location>
</feature>
<feature type="compositionally biased region" description="Low complexity" evidence="1">
    <location>
        <begin position="13"/>
        <end position="23"/>
    </location>
</feature>